<feature type="active site" description="Charge relay system" evidence="9">
    <location>
        <position position="418"/>
    </location>
</feature>
<dbReference type="PROSITE" id="PS00138">
    <property type="entry name" value="SUBTILASE_SER"/>
    <property type="match status" value="1"/>
</dbReference>
<evidence type="ECO:0000256" key="8">
    <source>
        <dbReference type="ARBA" id="ARBA00022837"/>
    </source>
</evidence>
<dbReference type="Gene3D" id="3.40.50.200">
    <property type="entry name" value="Peptidase S8/S53 domain"/>
    <property type="match status" value="1"/>
</dbReference>
<protein>
    <submittedName>
        <fullName evidence="12">Peptidase S8</fullName>
    </submittedName>
</protein>
<evidence type="ECO:0000256" key="3">
    <source>
        <dbReference type="ARBA" id="ARBA00011073"/>
    </source>
</evidence>
<proteinExistence type="inferred from homology"/>
<name>A0A9W7Q0F8_BACCE</name>
<keyword evidence="6 9" id="KW-0378">Hydrolase</keyword>
<comment type="subcellular location">
    <subcellularLocation>
        <location evidence="2">Secreted</location>
    </subcellularLocation>
</comment>
<evidence type="ECO:0000256" key="9">
    <source>
        <dbReference type="PROSITE-ProRule" id="PRU01240"/>
    </source>
</evidence>
<dbReference type="SUPFAM" id="SSF52743">
    <property type="entry name" value="Subtilisin-like"/>
    <property type="match status" value="1"/>
</dbReference>
<dbReference type="InterPro" id="IPR023827">
    <property type="entry name" value="Peptidase_S8_Asp-AS"/>
</dbReference>
<evidence type="ECO:0000256" key="7">
    <source>
        <dbReference type="ARBA" id="ARBA00022825"/>
    </source>
</evidence>
<evidence type="ECO:0000313" key="12">
    <source>
        <dbReference type="EMBL" id="KAA6455348.1"/>
    </source>
</evidence>
<evidence type="ECO:0000256" key="10">
    <source>
        <dbReference type="RuleBase" id="RU003355"/>
    </source>
</evidence>
<sequence length="490" mass="53970">MKDWPKYRNTIAKIGAGITVGLLLNLPIVGISTISAEEMKHNQIKENSYVFTLRQGENTDEMIKEIRDKYPDLKLEVIKEIKMLNIEGDNLERVQEAKQHLLKNYKGIIEKAGREDVVELKPPAIVKKPSNITKYAPSQLEQEEVDYSKWKWDVDKVTENGESYKIEQGNHSVKIGVIDSGIDVNHPALKGNIVSQGKILVPNVESIEDNIGHGTMIAGLIAADGKIKGVAPKIGIVPYKVFQGSSADSSWIIKAIVEAANDGMDVINLSLGTYKSIKDPEEGAVYLAYKRAIEYANSKGSLLVASSGTEGFDISNPFQLAKQRGYENDLQLHMPGGLPGVVTVAGTNKDDRLAYYSNYGTNVDIAAPSGDYGSLWESEKVGDETAMVLTTYPTNLPQSQLSEWLGFDRGYELMIGTSLAVPKVSATAALVIAEYKEKFRLKPSNGFVKTRLYQGAKPALDDGKKYFGKGIVNAKGALDFRNTNFKKWER</sequence>
<dbReference type="CDD" id="cd07482">
    <property type="entry name" value="Peptidases_S8_Lantibiotic_specific_protease"/>
    <property type="match status" value="1"/>
</dbReference>
<dbReference type="InterPro" id="IPR023828">
    <property type="entry name" value="Peptidase_S8_Ser-AS"/>
</dbReference>
<feature type="active site" description="Charge relay system" evidence="9">
    <location>
        <position position="179"/>
    </location>
</feature>
<dbReference type="AlphaFoldDB" id="A0A9W7Q0F8"/>
<dbReference type="InterPro" id="IPR008357">
    <property type="entry name" value="Lanit_process"/>
</dbReference>
<evidence type="ECO:0000313" key="13">
    <source>
        <dbReference type="Proteomes" id="UP000323321"/>
    </source>
</evidence>
<dbReference type="PROSITE" id="PS00136">
    <property type="entry name" value="SUBTILASE_ASP"/>
    <property type="match status" value="1"/>
</dbReference>
<dbReference type="PROSITE" id="PS00137">
    <property type="entry name" value="SUBTILASE_HIS"/>
    <property type="match status" value="1"/>
</dbReference>
<evidence type="ECO:0000256" key="4">
    <source>
        <dbReference type="ARBA" id="ARBA00022525"/>
    </source>
</evidence>
<dbReference type="PROSITE" id="PS51892">
    <property type="entry name" value="SUBTILASE"/>
    <property type="match status" value="1"/>
</dbReference>
<dbReference type="GO" id="GO:0005576">
    <property type="term" value="C:extracellular region"/>
    <property type="evidence" value="ECO:0007669"/>
    <property type="project" value="UniProtKB-SubCell"/>
</dbReference>
<evidence type="ECO:0000256" key="2">
    <source>
        <dbReference type="ARBA" id="ARBA00004613"/>
    </source>
</evidence>
<evidence type="ECO:0000256" key="1">
    <source>
        <dbReference type="ARBA" id="ARBA00001913"/>
    </source>
</evidence>
<dbReference type="GO" id="GO:0006508">
    <property type="term" value="P:proteolysis"/>
    <property type="evidence" value="ECO:0007669"/>
    <property type="project" value="UniProtKB-KW"/>
</dbReference>
<evidence type="ECO:0000256" key="5">
    <source>
        <dbReference type="ARBA" id="ARBA00022670"/>
    </source>
</evidence>
<comment type="cofactor">
    <cofactor evidence="1">
        <name>Ca(2+)</name>
        <dbReference type="ChEBI" id="CHEBI:29108"/>
    </cofactor>
</comment>
<gene>
    <name evidence="12" type="ORF">DX932_27630</name>
</gene>
<dbReference type="InterPro" id="IPR015500">
    <property type="entry name" value="Peptidase_S8_subtilisin-rel"/>
</dbReference>
<comment type="similarity">
    <text evidence="3 9 10">Belongs to the peptidase S8 family.</text>
</comment>
<dbReference type="PANTHER" id="PTHR43806">
    <property type="entry name" value="PEPTIDASE S8"/>
    <property type="match status" value="1"/>
</dbReference>
<evidence type="ECO:0000256" key="6">
    <source>
        <dbReference type="ARBA" id="ARBA00022801"/>
    </source>
</evidence>
<dbReference type="Pfam" id="PF00082">
    <property type="entry name" value="Peptidase_S8"/>
    <property type="match status" value="1"/>
</dbReference>
<feature type="active site" description="Charge relay system" evidence="9">
    <location>
        <position position="213"/>
    </location>
</feature>
<accession>A0A9W7Q0F8</accession>
<keyword evidence="5 9" id="KW-0645">Protease</keyword>
<dbReference type="InterPro" id="IPR022398">
    <property type="entry name" value="Peptidase_S8_His-AS"/>
</dbReference>
<dbReference type="EMBL" id="QSMZ01000037">
    <property type="protein sequence ID" value="KAA6455348.1"/>
    <property type="molecule type" value="Genomic_DNA"/>
</dbReference>
<dbReference type="InterPro" id="IPR000209">
    <property type="entry name" value="Peptidase_S8/S53_dom"/>
</dbReference>
<keyword evidence="7 9" id="KW-0720">Serine protease</keyword>
<evidence type="ECO:0000259" key="11">
    <source>
        <dbReference type="Pfam" id="PF00082"/>
    </source>
</evidence>
<reference evidence="12 13" key="1">
    <citation type="submission" date="2018-08" db="EMBL/GenBank/DDBJ databases">
        <title>Bacillus phenotypic plasticity.</title>
        <authorList>
            <person name="Hurtado E."/>
        </authorList>
    </citation>
    <scope>NUCLEOTIDE SEQUENCE [LARGE SCALE GENOMIC DNA]</scope>
    <source>
        <strain evidence="12 13">111b</strain>
    </source>
</reference>
<organism evidence="12 13">
    <name type="scientific">Bacillus cereus</name>
    <dbReference type="NCBI Taxonomy" id="1396"/>
    <lineage>
        <taxon>Bacteria</taxon>
        <taxon>Bacillati</taxon>
        <taxon>Bacillota</taxon>
        <taxon>Bacilli</taxon>
        <taxon>Bacillales</taxon>
        <taxon>Bacillaceae</taxon>
        <taxon>Bacillus</taxon>
        <taxon>Bacillus cereus group</taxon>
    </lineage>
</organism>
<dbReference type="PANTHER" id="PTHR43806:SF11">
    <property type="entry name" value="CEREVISIN-RELATED"/>
    <property type="match status" value="1"/>
</dbReference>
<dbReference type="GO" id="GO:0004252">
    <property type="term" value="F:serine-type endopeptidase activity"/>
    <property type="evidence" value="ECO:0007669"/>
    <property type="project" value="UniProtKB-UniRule"/>
</dbReference>
<dbReference type="InterPro" id="IPR036852">
    <property type="entry name" value="Peptidase_S8/S53_dom_sf"/>
</dbReference>
<comment type="caution">
    <text evidence="12">The sequence shown here is derived from an EMBL/GenBank/DDBJ whole genome shotgun (WGS) entry which is preliminary data.</text>
</comment>
<keyword evidence="4" id="KW-0964">Secreted</keyword>
<dbReference type="InterPro" id="IPR050131">
    <property type="entry name" value="Peptidase_S8_subtilisin-like"/>
</dbReference>
<dbReference type="PRINTS" id="PR00723">
    <property type="entry name" value="SUBTILISIN"/>
</dbReference>
<dbReference type="RefSeq" id="WP_000656184.1">
    <property type="nucleotide sequence ID" value="NZ_JAEHBW010000056.1"/>
</dbReference>
<dbReference type="Proteomes" id="UP000323321">
    <property type="component" value="Unassembled WGS sequence"/>
</dbReference>
<feature type="domain" description="Peptidase S8/S53" evidence="11">
    <location>
        <begin position="172"/>
        <end position="456"/>
    </location>
</feature>
<keyword evidence="8" id="KW-0106">Calcium</keyword>